<dbReference type="AlphaFoldDB" id="A0AAV4XRF2"/>
<dbReference type="EMBL" id="BPLR01000668">
    <property type="protein sequence ID" value="GIY96510.1"/>
    <property type="molecule type" value="Genomic_DNA"/>
</dbReference>
<name>A0AAV4XRF2_CAEEX</name>
<protein>
    <submittedName>
        <fullName evidence="2">Uncharacterized protein</fullName>
    </submittedName>
</protein>
<evidence type="ECO:0000313" key="2">
    <source>
        <dbReference type="EMBL" id="GIY96510.1"/>
    </source>
</evidence>
<dbReference type="Proteomes" id="UP001054945">
    <property type="component" value="Unassembled WGS sequence"/>
</dbReference>
<proteinExistence type="predicted"/>
<sequence>MGFNDNAALTHTNESARCALTAVHDSLRRRPAFRANWTANHKGETSLARVVRGTPPPVRPHSPPIAALLSSTEGRGLRAHDPSRPRTILIRNMTSRRANAKPHFASSGRTDSSSCKSTVNHPMRGQSERSAENLVDIPGGCESPVERVILLRSDSVLHPRFKLFTTGTATCLLLR</sequence>
<accession>A0AAV4XRF2</accession>
<evidence type="ECO:0000256" key="1">
    <source>
        <dbReference type="SAM" id="MobiDB-lite"/>
    </source>
</evidence>
<reference evidence="2 3" key="1">
    <citation type="submission" date="2021-06" db="EMBL/GenBank/DDBJ databases">
        <title>Caerostris extrusa draft genome.</title>
        <authorList>
            <person name="Kono N."/>
            <person name="Arakawa K."/>
        </authorList>
    </citation>
    <scope>NUCLEOTIDE SEQUENCE [LARGE SCALE GENOMIC DNA]</scope>
</reference>
<organism evidence="2 3">
    <name type="scientific">Caerostris extrusa</name>
    <name type="common">Bark spider</name>
    <name type="synonym">Caerostris bankana</name>
    <dbReference type="NCBI Taxonomy" id="172846"/>
    <lineage>
        <taxon>Eukaryota</taxon>
        <taxon>Metazoa</taxon>
        <taxon>Ecdysozoa</taxon>
        <taxon>Arthropoda</taxon>
        <taxon>Chelicerata</taxon>
        <taxon>Arachnida</taxon>
        <taxon>Araneae</taxon>
        <taxon>Araneomorphae</taxon>
        <taxon>Entelegynae</taxon>
        <taxon>Araneoidea</taxon>
        <taxon>Araneidae</taxon>
        <taxon>Caerostris</taxon>
    </lineage>
</organism>
<keyword evidence="3" id="KW-1185">Reference proteome</keyword>
<feature type="region of interest" description="Disordered" evidence="1">
    <location>
        <begin position="97"/>
        <end position="132"/>
    </location>
</feature>
<evidence type="ECO:0000313" key="3">
    <source>
        <dbReference type="Proteomes" id="UP001054945"/>
    </source>
</evidence>
<gene>
    <name evidence="2" type="ORF">CEXT_724901</name>
</gene>
<comment type="caution">
    <text evidence="2">The sequence shown here is derived from an EMBL/GenBank/DDBJ whole genome shotgun (WGS) entry which is preliminary data.</text>
</comment>
<feature type="compositionally biased region" description="Polar residues" evidence="1">
    <location>
        <begin position="107"/>
        <end position="120"/>
    </location>
</feature>